<sequence length="232" mass="25325">MLADSNWQLSATSARPILIRCGLRGDVTENVGCTLVGDKVVPTWGLILLTMSESNSDEENTCLVDFQYVHHNHTSPGSWPASSARQLSPVFQAVAARVVLAMVISPAWAKRNHHTHTACVQCKGENTGPWEAASMKQAIPPQTRNHTSTDANAMEKVGRIGADSGAPPSPKTPTPKRLKPDRMGPLGSGSRCQDGQLDDPWAPRVGRSRPNPSLVPWNTYHRPRQHPQPLWP</sequence>
<feature type="region of interest" description="Disordered" evidence="1">
    <location>
        <begin position="159"/>
        <end position="232"/>
    </location>
</feature>
<accession>A0A7S1J8W0</accession>
<dbReference type="AlphaFoldDB" id="A0A7S1J8W0"/>
<evidence type="ECO:0000256" key="1">
    <source>
        <dbReference type="SAM" id="MobiDB-lite"/>
    </source>
</evidence>
<evidence type="ECO:0000313" key="2">
    <source>
        <dbReference type="EMBL" id="CAD9036016.1"/>
    </source>
</evidence>
<name>A0A7S1J8W0_9EUGL</name>
<dbReference type="EMBL" id="HBGA01127647">
    <property type="protein sequence ID" value="CAD9036016.1"/>
    <property type="molecule type" value="Transcribed_RNA"/>
</dbReference>
<gene>
    <name evidence="2" type="ORF">EGYM00392_LOCUS47171</name>
</gene>
<proteinExistence type="predicted"/>
<reference evidence="2" key="1">
    <citation type="submission" date="2021-01" db="EMBL/GenBank/DDBJ databases">
        <authorList>
            <person name="Corre E."/>
            <person name="Pelletier E."/>
            <person name="Niang G."/>
            <person name="Scheremetjew M."/>
            <person name="Finn R."/>
            <person name="Kale V."/>
            <person name="Holt S."/>
            <person name="Cochrane G."/>
            <person name="Meng A."/>
            <person name="Brown T."/>
            <person name="Cohen L."/>
        </authorList>
    </citation>
    <scope>NUCLEOTIDE SEQUENCE</scope>
    <source>
        <strain evidence="2">NIES-381</strain>
    </source>
</reference>
<organism evidence="2">
    <name type="scientific">Eutreptiella gymnastica</name>
    <dbReference type="NCBI Taxonomy" id="73025"/>
    <lineage>
        <taxon>Eukaryota</taxon>
        <taxon>Discoba</taxon>
        <taxon>Euglenozoa</taxon>
        <taxon>Euglenida</taxon>
        <taxon>Spirocuta</taxon>
        <taxon>Euglenophyceae</taxon>
        <taxon>Eutreptiales</taxon>
        <taxon>Eutreptiaceae</taxon>
        <taxon>Eutreptiella</taxon>
    </lineage>
</organism>
<protein>
    <submittedName>
        <fullName evidence="2">Uncharacterized protein</fullName>
    </submittedName>
</protein>